<comment type="caution">
    <text evidence="1">The sequence shown here is derived from an EMBL/GenBank/DDBJ whole genome shotgun (WGS) entry which is preliminary data.</text>
</comment>
<accession>A0A937JDP0</accession>
<reference evidence="1" key="1">
    <citation type="submission" date="2020-10" db="EMBL/GenBank/DDBJ databases">
        <title>Microbiome of the Black Sea water column analyzed by genome centric metagenomics.</title>
        <authorList>
            <person name="Cabello-Yeves P.J."/>
            <person name="Callieri C."/>
            <person name="Picazo A."/>
            <person name="Mehrshad M."/>
            <person name="Haro-Moreno J.M."/>
            <person name="Roda-Garcia J."/>
            <person name="Dzembekova N."/>
            <person name="Slabakova V."/>
            <person name="Slabakova N."/>
            <person name="Moncheva S."/>
            <person name="Rodriguez-Valera F."/>
        </authorList>
    </citation>
    <scope>NUCLEOTIDE SEQUENCE</scope>
    <source>
        <strain evidence="1">BS30m-G43</strain>
    </source>
</reference>
<dbReference type="Proteomes" id="UP000705230">
    <property type="component" value="Unassembled WGS sequence"/>
</dbReference>
<protein>
    <submittedName>
        <fullName evidence="1">Uncharacterized protein</fullName>
    </submittedName>
</protein>
<dbReference type="EMBL" id="JADHSG010000001">
    <property type="protein sequence ID" value="MBL6902798.1"/>
    <property type="molecule type" value="Genomic_DNA"/>
</dbReference>
<gene>
    <name evidence="1" type="ORF">ISR29_01175</name>
</gene>
<evidence type="ECO:0000313" key="2">
    <source>
        <dbReference type="Proteomes" id="UP000705230"/>
    </source>
</evidence>
<proteinExistence type="predicted"/>
<sequence length="60" mass="6797">MWIQIIGIAALVIVSYLLVKKLSNNDKALPSEAELEENSLIFEEEMSEDELSELDKSIDE</sequence>
<evidence type="ECO:0000313" key="1">
    <source>
        <dbReference type="EMBL" id="MBL6902798.1"/>
    </source>
</evidence>
<dbReference type="AlphaFoldDB" id="A0A937JDP0"/>
<name>A0A937JDP0_9GAMM</name>
<organism evidence="1 2">
    <name type="scientific">SAR86 cluster bacterium</name>
    <dbReference type="NCBI Taxonomy" id="2030880"/>
    <lineage>
        <taxon>Bacteria</taxon>
        <taxon>Pseudomonadati</taxon>
        <taxon>Pseudomonadota</taxon>
        <taxon>Gammaproteobacteria</taxon>
        <taxon>SAR86 cluster</taxon>
    </lineage>
</organism>